<evidence type="ECO:0000313" key="3">
    <source>
        <dbReference type="Proteomes" id="UP001328107"/>
    </source>
</evidence>
<organism evidence="2 3">
    <name type="scientific">Pristionchus mayeri</name>
    <dbReference type="NCBI Taxonomy" id="1317129"/>
    <lineage>
        <taxon>Eukaryota</taxon>
        <taxon>Metazoa</taxon>
        <taxon>Ecdysozoa</taxon>
        <taxon>Nematoda</taxon>
        <taxon>Chromadorea</taxon>
        <taxon>Rhabditida</taxon>
        <taxon>Rhabditina</taxon>
        <taxon>Diplogasteromorpha</taxon>
        <taxon>Diplogasteroidea</taxon>
        <taxon>Neodiplogasteridae</taxon>
        <taxon>Pristionchus</taxon>
    </lineage>
</organism>
<evidence type="ECO:0000313" key="2">
    <source>
        <dbReference type="EMBL" id="GMR45488.1"/>
    </source>
</evidence>
<dbReference type="Proteomes" id="UP001328107">
    <property type="component" value="Unassembled WGS sequence"/>
</dbReference>
<protein>
    <submittedName>
        <fullName evidence="2">Uncharacterized protein</fullName>
    </submittedName>
</protein>
<sequence>MTSSLVLRARQLLPCSSSERSHDHRAVDACDESGRTCSQESHCRSHDERPIHPQLALVVPQSEASIVDLRLRLASRRCHSHHRTKEGSNGSSPGSSLDQASLGTRLAHERNHGTNHRSKHGTDLDGLARDVYAQLSEPVGHTRNIRIRLLHSSKIFKPKAAHPRLSTEI</sequence>
<proteinExistence type="predicted"/>
<comment type="caution">
    <text evidence="2">The sequence shown here is derived from an EMBL/GenBank/DDBJ whole genome shotgun (WGS) entry which is preliminary data.</text>
</comment>
<gene>
    <name evidence="2" type="ORF">PMAYCL1PPCAC_15683</name>
</gene>
<keyword evidence="3" id="KW-1185">Reference proteome</keyword>
<feature type="region of interest" description="Disordered" evidence="1">
    <location>
        <begin position="78"/>
        <end position="101"/>
    </location>
</feature>
<name>A0AAN5CJF2_9BILA</name>
<dbReference type="AlphaFoldDB" id="A0AAN5CJF2"/>
<dbReference type="EMBL" id="BTRK01000004">
    <property type="protein sequence ID" value="GMR45488.1"/>
    <property type="molecule type" value="Genomic_DNA"/>
</dbReference>
<evidence type="ECO:0000256" key="1">
    <source>
        <dbReference type="SAM" id="MobiDB-lite"/>
    </source>
</evidence>
<feature type="compositionally biased region" description="Polar residues" evidence="1">
    <location>
        <begin position="87"/>
        <end position="101"/>
    </location>
</feature>
<reference evidence="3" key="1">
    <citation type="submission" date="2022-10" db="EMBL/GenBank/DDBJ databases">
        <title>Genome assembly of Pristionchus species.</title>
        <authorList>
            <person name="Yoshida K."/>
            <person name="Sommer R.J."/>
        </authorList>
    </citation>
    <scope>NUCLEOTIDE SEQUENCE [LARGE SCALE GENOMIC DNA]</scope>
    <source>
        <strain evidence="3">RS5460</strain>
    </source>
</reference>
<accession>A0AAN5CJF2</accession>